<dbReference type="EMBL" id="JAQLOI010000003">
    <property type="protein sequence ID" value="MDB1125836.1"/>
    <property type="molecule type" value="Genomic_DNA"/>
</dbReference>
<comment type="caution">
    <text evidence="2">The sequence shown here is derived from an EMBL/GenBank/DDBJ whole genome shotgun (WGS) entry which is preliminary data.</text>
</comment>
<feature type="domain" description="N-acetyltransferase" evidence="1">
    <location>
        <begin position="21"/>
        <end position="176"/>
    </location>
</feature>
<reference evidence="2 3" key="1">
    <citation type="submission" date="2023-01" db="EMBL/GenBank/DDBJ databases">
        <title>Vibrio sp. KJ40-1 sp.nov, isolated from marine algae.</title>
        <authorList>
            <person name="Butt M."/>
            <person name="Kim J.M.J."/>
            <person name="Jeon C.O.C."/>
        </authorList>
    </citation>
    <scope>NUCLEOTIDE SEQUENCE [LARGE SCALE GENOMIC DNA]</scope>
    <source>
        <strain evidence="2 3">KJ40-1</strain>
    </source>
</reference>
<dbReference type="Pfam" id="PF13302">
    <property type="entry name" value="Acetyltransf_3"/>
    <property type="match status" value="1"/>
</dbReference>
<dbReference type="PANTHER" id="PTHR43441">
    <property type="entry name" value="RIBOSOMAL-PROTEIN-SERINE ACETYLTRANSFERASE"/>
    <property type="match status" value="1"/>
</dbReference>
<dbReference type="Gene3D" id="3.40.630.30">
    <property type="match status" value="1"/>
</dbReference>
<dbReference type="InterPro" id="IPR016181">
    <property type="entry name" value="Acyl_CoA_acyltransferase"/>
</dbReference>
<accession>A0ABT4YW96</accession>
<dbReference type="InterPro" id="IPR000182">
    <property type="entry name" value="GNAT_dom"/>
</dbReference>
<organism evidence="2 3">
    <name type="scientific">Vibrio algarum</name>
    <dbReference type="NCBI Taxonomy" id="3020714"/>
    <lineage>
        <taxon>Bacteria</taxon>
        <taxon>Pseudomonadati</taxon>
        <taxon>Pseudomonadota</taxon>
        <taxon>Gammaproteobacteria</taxon>
        <taxon>Vibrionales</taxon>
        <taxon>Vibrionaceae</taxon>
        <taxon>Vibrio</taxon>
    </lineage>
</organism>
<evidence type="ECO:0000259" key="1">
    <source>
        <dbReference type="PROSITE" id="PS51186"/>
    </source>
</evidence>
<dbReference type="PROSITE" id="PS51186">
    <property type="entry name" value="GNAT"/>
    <property type="match status" value="1"/>
</dbReference>
<evidence type="ECO:0000313" key="3">
    <source>
        <dbReference type="Proteomes" id="UP001210678"/>
    </source>
</evidence>
<dbReference type="SUPFAM" id="SSF55729">
    <property type="entry name" value="Acyl-CoA N-acyltransferases (Nat)"/>
    <property type="match status" value="1"/>
</dbReference>
<evidence type="ECO:0000313" key="2">
    <source>
        <dbReference type="EMBL" id="MDB1125836.1"/>
    </source>
</evidence>
<protein>
    <submittedName>
        <fullName evidence="2">GNAT family protein</fullName>
    </submittedName>
</protein>
<dbReference type="RefSeq" id="WP_272139907.1">
    <property type="nucleotide sequence ID" value="NZ_JAQLOI010000003.1"/>
</dbReference>
<keyword evidence="3" id="KW-1185">Reference proteome</keyword>
<dbReference type="InterPro" id="IPR051908">
    <property type="entry name" value="Ribosomal_N-acetyltransferase"/>
</dbReference>
<sequence>MFYREIDSEVKLALVHKSFAPRYAQLAKENFEYLEEWLAWPPHCKSKLDFEEFVQHSLHDYADGKSMVCAVFYQNELVGNASFNTINHDLKKVEIGYWLAKPFQGKGVMTRVCGALIEIAFSEFDMQKIQISAAVENKPSRSVCERLGMTLEGVITNEEYLGGRIVDHAIYGLHKDKIK</sequence>
<gene>
    <name evidence="2" type="ORF">PGX00_20090</name>
</gene>
<name>A0ABT4YW96_9VIBR</name>
<dbReference type="PANTHER" id="PTHR43441:SF11">
    <property type="entry name" value="RIBOSOMAL-PROTEIN-SERINE ACETYLTRANSFERASE"/>
    <property type="match status" value="1"/>
</dbReference>
<dbReference type="Proteomes" id="UP001210678">
    <property type="component" value="Unassembled WGS sequence"/>
</dbReference>
<proteinExistence type="predicted"/>